<accession>A0A6I9T588</accession>
<comment type="similarity">
    <text evidence="1 4">Belongs to the UDP-glycosyltransferase family.</text>
</comment>
<dbReference type="EC" id="2.4.1.-" evidence="5"/>
<dbReference type="AlphaFoldDB" id="A0A6I9T588"/>
<dbReference type="GO" id="GO:0035251">
    <property type="term" value="F:UDP-glucosyltransferase activity"/>
    <property type="evidence" value="ECO:0007669"/>
    <property type="project" value="TreeGrafter"/>
</dbReference>
<reference evidence="9" key="1">
    <citation type="submission" date="2025-08" db="UniProtKB">
        <authorList>
            <consortium name="RefSeq"/>
        </authorList>
    </citation>
    <scope>IDENTIFICATION</scope>
</reference>
<dbReference type="PANTHER" id="PTHR48047">
    <property type="entry name" value="GLYCOSYLTRANSFERASE"/>
    <property type="match status" value="1"/>
</dbReference>
<evidence type="ECO:0000256" key="1">
    <source>
        <dbReference type="ARBA" id="ARBA00009995"/>
    </source>
</evidence>
<dbReference type="FunCoup" id="A0A6I9T588">
    <property type="interactions" value="183"/>
</dbReference>
<dbReference type="Gene3D" id="3.40.50.2000">
    <property type="entry name" value="Glycogen Phosphorylase B"/>
    <property type="match status" value="2"/>
</dbReference>
<feature type="domain" description="Glycosyltransferase N-terminal" evidence="7">
    <location>
        <begin position="14"/>
        <end position="252"/>
    </location>
</feature>
<dbReference type="FunFam" id="3.40.50.2000:FF:000071">
    <property type="entry name" value="Glycosyltransferase"/>
    <property type="match status" value="1"/>
</dbReference>
<dbReference type="InParanoid" id="A0A6I9T588"/>
<dbReference type="PROSITE" id="PS00375">
    <property type="entry name" value="UDPGT"/>
    <property type="match status" value="1"/>
</dbReference>
<evidence type="ECO:0000313" key="9">
    <source>
        <dbReference type="RefSeq" id="XP_011077287.1"/>
    </source>
</evidence>
<name>A0A6I9T588_SESIN</name>
<evidence type="ECO:0000256" key="2">
    <source>
        <dbReference type="ARBA" id="ARBA00022676"/>
    </source>
</evidence>
<dbReference type="Proteomes" id="UP000504604">
    <property type="component" value="Linkage group LG5"/>
</dbReference>
<organism evidence="8 9">
    <name type="scientific">Sesamum indicum</name>
    <name type="common">Oriental sesame</name>
    <name type="synonym">Sesamum orientale</name>
    <dbReference type="NCBI Taxonomy" id="4182"/>
    <lineage>
        <taxon>Eukaryota</taxon>
        <taxon>Viridiplantae</taxon>
        <taxon>Streptophyta</taxon>
        <taxon>Embryophyta</taxon>
        <taxon>Tracheophyta</taxon>
        <taxon>Spermatophyta</taxon>
        <taxon>Magnoliopsida</taxon>
        <taxon>eudicotyledons</taxon>
        <taxon>Gunneridae</taxon>
        <taxon>Pentapetalae</taxon>
        <taxon>asterids</taxon>
        <taxon>lamiids</taxon>
        <taxon>Lamiales</taxon>
        <taxon>Pedaliaceae</taxon>
        <taxon>Sesamum</taxon>
    </lineage>
</organism>
<evidence type="ECO:0000313" key="8">
    <source>
        <dbReference type="Proteomes" id="UP000504604"/>
    </source>
</evidence>
<protein>
    <recommendedName>
        <fullName evidence="5">Glycosyltransferase</fullName>
        <ecNumber evidence="5">2.4.1.-</ecNumber>
    </recommendedName>
</protein>
<evidence type="ECO:0000256" key="5">
    <source>
        <dbReference type="RuleBase" id="RU362057"/>
    </source>
</evidence>
<dbReference type="GeneID" id="105161338"/>
<feature type="compositionally biased region" description="Basic and acidic residues" evidence="6">
    <location>
        <begin position="495"/>
        <end position="508"/>
    </location>
</feature>
<dbReference type="KEGG" id="sind:105161338"/>
<dbReference type="OrthoDB" id="5835829at2759"/>
<evidence type="ECO:0000259" key="7">
    <source>
        <dbReference type="Pfam" id="PF26168"/>
    </source>
</evidence>
<dbReference type="Pfam" id="PF26168">
    <property type="entry name" value="Glyco_transf_N"/>
    <property type="match status" value="1"/>
</dbReference>
<proteinExistence type="inferred from homology"/>
<dbReference type="InterPro" id="IPR035595">
    <property type="entry name" value="UDP_glycos_trans_CS"/>
</dbReference>
<evidence type="ECO:0000256" key="6">
    <source>
        <dbReference type="SAM" id="MobiDB-lite"/>
    </source>
</evidence>
<keyword evidence="8" id="KW-1185">Reference proteome</keyword>
<keyword evidence="2 4" id="KW-0328">Glycosyltransferase</keyword>
<dbReference type="FunFam" id="3.40.50.2000:FF:000047">
    <property type="entry name" value="Glycosyltransferase"/>
    <property type="match status" value="1"/>
</dbReference>
<dbReference type="RefSeq" id="XP_011077287.1">
    <property type="nucleotide sequence ID" value="XM_011078985.2"/>
</dbReference>
<dbReference type="InterPro" id="IPR002213">
    <property type="entry name" value="UDP_glucos_trans"/>
</dbReference>
<dbReference type="SUPFAM" id="SSF53756">
    <property type="entry name" value="UDP-Glycosyltransferase/glycogen phosphorylase"/>
    <property type="match status" value="1"/>
</dbReference>
<feature type="region of interest" description="Disordered" evidence="6">
    <location>
        <begin position="490"/>
        <end position="514"/>
    </location>
</feature>
<sequence>MASMAIQEQNPHFVLLPFLAQGHMIPMVDLARLLTKRGLTITILTTPHNADRFQSVIDREIGSGLNIRIIHLKFPCAEAGLPYGCENFDMLPSIDCGVKFFRATAMLNEQVEELLRQLKPFPRCFIADMCYPWATKVARKLHIPRILFHGTCCFSLLCTHIIRISKDLETIASDTEYFVVPGLPDRIELTRAQLRGTPNERNSDWRELWDQMAEAEGEAFGTVANSFEELEPDYIKEYMKATGKKVWCVGPVSLCNKSDSDKTERGNKTSIGGQECLKWLDLQEPGSVIYVCLGSLSCLPTSQLIELGLALEASKRPFIWVLRNASEEFQTWLLEEKFEERIKDRGILIRGWAPQVLILSHLSIGGFLTHCGWNSTLEGITAGVPMITWPLFAEQYCNEKFIVKVIKTGIRVGIETPVVFGEEESVGTLVKSDEIKSVIERLMDGGEEGNERRKRAKELGEMTKRAVEEGGSSYLNMTLFIEDVMAEQANSGDRSANHENALVDHENSDVVMVH</sequence>
<evidence type="ECO:0000256" key="3">
    <source>
        <dbReference type="ARBA" id="ARBA00022679"/>
    </source>
</evidence>
<dbReference type="CDD" id="cd03784">
    <property type="entry name" value="GT1_Gtf-like"/>
    <property type="match status" value="1"/>
</dbReference>
<evidence type="ECO:0000256" key="4">
    <source>
        <dbReference type="RuleBase" id="RU003718"/>
    </source>
</evidence>
<gene>
    <name evidence="9" type="primary">LOC105161338</name>
</gene>
<dbReference type="InterPro" id="IPR058980">
    <property type="entry name" value="Glyco_transf_N"/>
</dbReference>
<keyword evidence="3 4" id="KW-0808">Transferase</keyword>
<dbReference type="Gramene" id="SIN_1005444.t">
    <property type="protein sequence ID" value="SIN_1005444.t.cds1"/>
    <property type="gene ID" value="SIN_1005444"/>
</dbReference>
<dbReference type="Pfam" id="PF00201">
    <property type="entry name" value="UDPGT"/>
    <property type="match status" value="1"/>
</dbReference>
<dbReference type="PANTHER" id="PTHR48047:SF229">
    <property type="entry name" value="UDP-GLYCOSYLTRANSFERASE 73C3-RELATED"/>
    <property type="match status" value="1"/>
</dbReference>